<dbReference type="EMBL" id="BQKI01000076">
    <property type="protein sequence ID" value="GJN23777.1"/>
    <property type="molecule type" value="Genomic_DNA"/>
</dbReference>
<protein>
    <recommendedName>
        <fullName evidence="4">Ergosterol biosynthetic protein 28</fullName>
    </recommendedName>
</protein>
<proteinExistence type="predicted"/>
<keyword evidence="1" id="KW-1133">Transmembrane helix</keyword>
<evidence type="ECO:0008006" key="4">
    <source>
        <dbReference type="Google" id="ProtNLM"/>
    </source>
</evidence>
<feature type="transmembrane region" description="Helical" evidence="1">
    <location>
        <begin position="55"/>
        <end position="76"/>
    </location>
</feature>
<reference evidence="2" key="1">
    <citation type="journal article" date="2018" name="DNA Res.">
        <title>Multiple hybrid de novo genome assembly of finger millet, an orphan allotetraploid crop.</title>
        <authorList>
            <person name="Hatakeyama M."/>
            <person name="Aluri S."/>
            <person name="Balachadran M.T."/>
            <person name="Sivarajan S.R."/>
            <person name="Patrignani A."/>
            <person name="Gruter S."/>
            <person name="Poveda L."/>
            <person name="Shimizu-Inatsugi R."/>
            <person name="Baeten J."/>
            <person name="Francoijs K.J."/>
            <person name="Nataraja K.N."/>
            <person name="Reddy Y.A.N."/>
            <person name="Phadnis S."/>
            <person name="Ravikumar R.L."/>
            <person name="Schlapbach R."/>
            <person name="Sreeman S.M."/>
            <person name="Shimizu K.K."/>
        </authorList>
    </citation>
    <scope>NUCLEOTIDE SEQUENCE</scope>
</reference>
<dbReference type="GO" id="GO:0005783">
    <property type="term" value="C:endoplasmic reticulum"/>
    <property type="evidence" value="ECO:0007669"/>
    <property type="project" value="TreeGrafter"/>
</dbReference>
<dbReference type="Proteomes" id="UP001054889">
    <property type="component" value="Unassembled WGS sequence"/>
</dbReference>
<accession>A0AAV5ELU1</accession>
<name>A0AAV5ELU1_ELECO</name>
<feature type="transmembrane region" description="Helical" evidence="1">
    <location>
        <begin position="82"/>
        <end position="101"/>
    </location>
</feature>
<evidence type="ECO:0000256" key="1">
    <source>
        <dbReference type="SAM" id="Phobius"/>
    </source>
</evidence>
<dbReference type="GO" id="GO:0016020">
    <property type="term" value="C:membrane"/>
    <property type="evidence" value="ECO:0007669"/>
    <property type="project" value="InterPro"/>
</dbReference>
<evidence type="ECO:0000313" key="3">
    <source>
        <dbReference type="Proteomes" id="UP001054889"/>
    </source>
</evidence>
<organism evidence="2 3">
    <name type="scientific">Eleusine coracana subsp. coracana</name>
    <dbReference type="NCBI Taxonomy" id="191504"/>
    <lineage>
        <taxon>Eukaryota</taxon>
        <taxon>Viridiplantae</taxon>
        <taxon>Streptophyta</taxon>
        <taxon>Embryophyta</taxon>
        <taxon>Tracheophyta</taxon>
        <taxon>Spermatophyta</taxon>
        <taxon>Magnoliopsida</taxon>
        <taxon>Liliopsida</taxon>
        <taxon>Poales</taxon>
        <taxon>Poaceae</taxon>
        <taxon>PACMAD clade</taxon>
        <taxon>Chloridoideae</taxon>
        <taxon>Cynodonteae</taxon>
        <taxon>Eleusininae</taxon>
        <taxon>Eleusine</taxon>
    </lineage>
</organism>
<comment type="caution">
    <text evidence="2">The sequence shown here is derived from an EMBL/GenBank/DDBJ whole genome shotgun (WGS) entry which is preliminary data.</text>
</comment>
<keyword evidence="1" id="KW-0472">Membrane</keyword>
<dbReference type="AlphaFoldDB" id="A0AAV5ELU1"/>
<dbReference type="InterPro" id="IPR005352">
    <property type="entry name" value="Erg28"/>
</dbReference>
<keyword evidence="3" id="KW-1185">Reference proteome</keyword>
<evidence type="ECO:0000313" key="2">
    <source>
        <dbReference type="EMBL" id="GJN23777.1"/>
    </source>
</evidence>
<feature type="transmembrane region" description="Helical" evidence="1">
    <location>
        <begin position="32"/>
        <end position="50"/>
    </location>
</feature>
<gene>
    <name evidence="2" type="primary">gb11456</name>
    <name evidence="2" type="ORF">PR202_gb11456</name>
</gene>
<dbReference type="PANTHER" id="PTHR15451">
    <property type="entry name" value="ERGOSTEROL BIOSYNTHETIC PROTEIN 28-RELATED"/>
    <property type="match status" value="1"/>
</dbReference>
<keyword evidence="1" id="KW-0812">Transmembrane</keyword>
<dbReference type="GO" id="GO:0030674">
    <property type="term" value="F:protein-macromolecule adaptor activity"/>
    <property type="evidence" value="ECO:0007669"/>
    <property type="project" value="TreeGrafter"/>
</dbReference>
<reference evidence="2" key="2">
    <citation type="submission" date="2021-12" db="EMBL/GenBank/DDBJ databases">
        <title>Resequencing data analysis of finger millet.</title>
        <authorList>
            <person name="Hatakeyama M."/>
            <person name="Aluri S."/>
            <person name="Balachadran M.T."/>
            <person name="Sivarajan S.R."/>
            <person name="Poveda L."/>
            <person name="Shimizu-Inatsugi R."/>
            <person name="Schlapbach R."/>
            <person name="Sreeman S.M."/>
            <person name="Shimizu K.K."/>
        </authorList>
    </citation>
    <scope>NUCLEOTIDE SEQUENCE</scope>
</reference>
<dbReference type="Pfam" id="PF03694">
    <property type="entry name" value="Erg28"/>
    <property type="match status" value="1"/>
</dbReference>
<dbReference type="PANTHER" id="PTHR15451:SF24">
    <property type="entry name" value="ERGOSTEROL BIOSYNTHETIC PROTEIN 28"/>
    <property type="match status" value="1"/>
</dbReference>
<sequence>MVHTWCGFFNPTALSSSSYGGAQMTALHGRTLGTWTLLSGTLCFLCAFNLGNKTIYAATFLSFVYAYGHLIIENLVYHTTTAANLIMYTVVAGTSIIWMLLEWNSHGARVTNKQL</sequence>